<comment type="caution">
    <text evidence="1">The sequence shown here is derived from an EMBL/GenBank/DDBJ whole genome shotgun (WGS) entry which is preliminary data.</text>
</comment>
<organism evidence="1 2">
    <name type="scientific">Companilactobacillus versmoldensis DSM 14857 = KCTC 3814</name>
    <dbReference type="NCBI Taxonomy" id="1423815"/>
    <lineage>
        <taxon>Bacteria</taxon>
        <taxon>Bacillati</taxon>
        <taxon>Bacillota</taxon>
        <taxon>Bacilli</taxon>
        <taxon>Lactobacillales</taxon>
        <taxon>Lactobacillaceae</taxon>
        <taxon>Companilactobacillus</taxon>
    </lineage>
</organism>
<dbReference type="RefSeq" id="WP_010623595.1">
    <property type="nucleotide sequence ID" value="NZ_AZFA01000001.1"/>
</dbReference>
<accession>A0A0R1SI24</accession>
<dbReference type="EMBL" id="AZFA01000001">
    <property type="protein sequence ID" value="KRL68457.1"/>
    <property type="molecule type" value="Genomic_DNA"/>
</dbReference>
<dbReference type="OrthoDB" id="2282833at2"/>
<dbReference type="eggNOG" id="ENOG50308ZJ">
    <property type="taxonomic scope" value="Bacteria"/>
</dbReference>
<name>A0A0R1SI24_9LACO</name>
<proteinExistence type="predicted"/>
<dbReference type="AlphaFoldDB" id="A0A0R1SI24"/>
<reference evidence="1 2" key="1">
    <citation type="journal article" date="2015" name="Genome Announc.">
        <title>Expanding the biotechnology potential of lactobacilli through comparative genomics of 213 strains and associated genera.</title>
        <authorList>
            <person name="Sun Z."/>
            <person name="Harris H.M."/>
            <person name="McCann A."/>
            <person name="Guo C."/>
            <person name="Argimon S."/>
            <person name="Zhang W."/>
            <person name="Yang X."/>
            <person name="Jeffery I.B."/>
            <person name="Cooney J.C."/>
            <person name="Kagawa T.F."/>
            <person name="Liu W."/>
            <person name="Song Y."/>
            <person name="Salvetti E."/>
            <person name="Wrobel A."/>
            <person name="Rasinkangas P."/>
            <person name="Parkhill J."/>
            <person name="Rea M.C."/>
            <person name="O'Sullivan O."/>
            <person name="Ritari J."/>
            <person name="Douillard F.P."/>
            <person name="Paul Ross R."/>
            <person name="Yang R."/>
            <person name="Briner A.E."/>
            <person name="Felis G.E."/>
            <person name="de Vos W.M."/>
            <person name="Barrangou R."/>
            <person name="Klaenhammer T.R."/>
            <person name="Caufield P.W."/>
            <person name="Cui Y."/>
            <person name="Zhang H."/>
            <person name="O'Toole P.W."/>
        </authorList>
    </citation>
    <scope>NUCLEOTIDE SEQUENCE [LARGE SCALE GENOMIC DNA]</scope>
    <source>
        <strain evidence="1 2">DSM 14857</strain>
    </source>
</reference>
<evidence type="ECO:0000313" key="2">
    <source>
        <dbReference type="Proteomes" id="UP000051647"/>
    </source>
</evidence>
<evidence type="ECO:0000313" key="1">
    <source>
        <dbReference type="EMBL" id="KRL68457.1"/>
    </source>
</evidence>
<sequence>MAIQRSKLANKLGQRLLFSATVGEFTHKRIKAGGKKPVYLLKDLSIVNKAGQIIESDLADHVWVEANEDFFKLEHELMPEDVIMFMATVGTYGIKRSDVIAQRDEIGQAAQKQKQQTFQNYREDYLDWKDEWQNVLQANQRAKKDFHKGLIDRRQLQTIESKNINTYRNDEPNGVRTKQQETDIIKQAKRQQHKHKLIDYQLLEISQIKFVKEKRLHQGWQRLKVSTKDFKNQKFLNYLAARSFAYRDQVPYDVFARKKS</sequence>
<keyword evidence="2" id="KW-1185">Reference proteome</keyword>
<dbReference type="PATRIC" id="fig|1423815.3.peg.156"/>
<dbReference type="Proteomes" id="UP000051647">
    <property type="component" value="Unassembled WGS sequence"/>
</dbReference>
<protein>
    <submittedName>
        <fullName evidence="1">Uncharacterized protein</fullName>
    </submittedName>
</protein>
<dbReference type="STRING" id="1423815.FC27_GL000155"/>
<gene>
    <name evidence="1" type="ORF">FC27_GL000155</name>
</gene>